<proteinExistence type="predicted"/>
<dbReference type="Pfam" id="PF00581">
    <property type="entry name" value="Rhodanese"/>
    <property type="match status" value="1"/>
</dbReference>
<dbReference type="InterPro" id="IPR001763">
    <property type="entry name" value="Rhodanese-like_dom"/>
</dbReference>
<dbReference type="InterPro" id="IPR036873">
    <property type="entry name" value="Rhodanese-like_dom_sf"/>
</dbReference>
<feature type="domain" description="Rhodanese" evidence="1">
    <location>
        <begin position="127"/>
        <end position="221"/>
    </location>
</feature>
<dbReference type="InterPro" id="IPR020936">
    <property type="entry name" value="TrhO"/>
</dbReference>
<dbReference type="NCBIfam" id="NF003703">
    <property type="entry name" value="PRK05320.1"/>
    <property type="match status" value="1"/>
</dbReference>
<dbReference type="Gene3D" id="3.30.70.100">
    <property type="match status" value="1"/>
</dbReference>
<dbReference type="EMBL" id="JBBWWT010000003">
    <property type="protein sequence ID" value="MEL1264670.1"/>
    <property type="molecule type" value="Genomic_DNA"/>
</dbReference>
<dbReference type="PANTHER" id="PTHR43268">
    <property type="entry name" value="THIOSULFATE SULFURTRANSFERASE/RHODANESE-LIKE DOMAIN-CONTAINING PROTEIN 2"/>
    <property type="match status" value="1"/>
</dbReference>
<dbReference type="InterPro" id="IPR040503">
    <property type="entry name" value="TRHO_N"/>
</dbReference>
<keyword evidence="3" id="KW-1185">Reference proteome</keyword>
<name>A0ABU9J0B1_9GAMM</name>
<dbReference type="SUPFAM" id="SSF52821">
    <property type="entry name" value="Rhodanese/Cell cycle control phosphatase"/>
    <property type="match status" value="1"/>
</dbReference>
<accession>A0ABU9J0B1</accession>
<dbReference type="PROSITE" id="PS50206">
    <property type="entry name" value="RHODANESE_3"/>
    <property type="match status" value="1"/>
</dbReference>
<dbReference type="RefSeq" id="WP_341725843.1">
    <property type="nucleotide sequence ID" value="NZ_JBBWWT010000003.1"/>
</dbReference>
<protein>
    <submittedName>
        <fullName evidence="2">Sulfurtransferase</fullName>
    </submittedName>
</protein>
<dbReference type="Proteomes" id="UP001459204">
    <property type="component" value="Unassembled WGS sequence"/>
</dbReference>
<comment type="caution">
    <text evidence="2">The sequence shown here is derived from an EMBL/GenBank/DDBJ whole genome shotgun (WGS) entry which is preliminary data.</text>
</comment>
<dbReference type="SMART" id="SM00450">
    <property type="entry name" value="RHOD"/>
    <property type="match status" value="1"/>
</dbReference>
<evidence type="ECO:0000313" key="2">
    <source>
        <dbReference type="EMBL" id="MEL1264670.1"/>
    </source>
</evidence>
<reference evidence="2 3" key="1">
    <citation type="submission" date="2024-04" db="EMBL/GenBank/DDBJ databases">
        <title>Draft genome sequence of Pseudoxanthomonas putridarboris WD12.</title>
        <authorList>
            <person name="Oh J."/>
        </authorList>
    </citation>
    <scope>NUCLEOTIDE SEQUENCE [LARGE SCALE GENOMIC DNA]</scope>
    <source>
        <strain evidence="2 3">WD12</strain>
    </source>
</reference>
<dbReference type="Gene3D" id="3.40.250.10">
    <property type="entry name" value="Rhodanese-like domain"/>
    <property type="match status" value="1"/>
</dbReference>
<dbReference type="PANTHER" id="PTHR43268:SF3">
    <property type="entry name" value="RHODANESE-LIKE DOMAIN-CONTAINING PROTEIN 7-RELATED"/>
    <property type="match status" value="1"/>
</dbReference>
<gene>
    <name evidence="2" type="ORF">AAD027_09870</name>
</gene>
<evidence type="ECO:0000313" key="3">
    <source>
        <dbReference type="Proteomes" id="UP001459204"/>
    </source>
</evidence>
<organism evidence="2 3">
    <name type="scientific">Pseudoxanthomonas putridarboris</name>
    <dbReference type="NCBI Taxonomy" id="752605"/>
    <lineage>
        <taxon>Bacteria</taxon>
        <taxon>Pseudomonadati</taxon>
        <taxon>Pseudomonadota</taxon>
        <taxon>Gammaproteobacteria</taxon>
        <taxon>Lysobacterales</taxon>
        <taxon>Lysobacteraceae</taxon>
        <taxon>Pseudoxanthomonas</taxon>
    </lineage>
</organism>
<sequence length="249" mass="27214">MVTNIAAYHFTPINEPDTLVAELRARAESLALRGTVLVAGEGVNLFLAGDADAIEAFLVPLRQDARFAGLRVKYSESRTQPFARLKVKAKPEIISFRREGTTPLRARAPDVKPATLARWLRQGHDDEGRRVVLLDTRNRQEVAHGTFAGALTLPIARFTELPAALEPHRDGLKDATVVSFCTGGIRCEKAALWMRDTGMDNVLQLDGGILGYFEDVGGLGYEGRCFVFDERVALDPGLKPLADETAEAA</sequence>
<evidence type="ECO:0000259" key="1">
    <source>
        <dbReference type="PROSITE" id="PS50206"/>
    </source>
</evidence>
<dbReference type="Pfam" id="PF17773">
    <property type="entry name" value="UPF0176_N"/>
    <property type="match status" value="1"/>
</dbReference>